<evidence type="ECO:0000313" key="4">
    <source>
        <dbReference type="Proteomes" id="UP001209654"/>
    </source>
</evidence>
<keyword evidence="2" id="KW-0472">Membrane</keyword>
<accession>A0ABQ5MZF0</accession>
<keyword evidence="2" id="KW-1133">Transmembrane helix</keyword>
<protein>
    <submittedName>
        <fullName evidence="3">Uncharacterized protein</fullName>
    </submittedName>
</protein>
<evidence type="ECO:0000256" key="1">
    <source>
        <dbReference type="SAM" id="MobiDB-lite"/>
    </source>
</evidence>
<evidence type="ECO:0000313" key="3">
    <source>
        <dbReference type="EMBL" id="GLB69300.1"/>
    </source>
</evidence>
<proteinExistence type="predicted"/>
<gene>
    <name evidence="3" type="ORF">AHIS1636_37430</name>
</gene>
<dbReference type="EMBL" id="BRVS01000030">
    <property type="protein sequence ID" value="GLB69300.1"/>
    <property type="molecule type" value="Genomic_DNA"/>
</dbReference>
<evidence type="ECO:0000256" key="2">
    <source>
        <dbReference type="SAM" id="Phobius"/>
    </source>
</evidence>
<organism evidence="3 4">
    <name type="scientific">Arthrobacter mangrovi</name>
    <dbReference type="NCBI Taxonomy" id="2966350"/>
    <lineage>
        <taxon>Bacteria</taxon>
        <taxon>Bacillati</taxon>
        <taxon>Actinomycetota</taxon>
        <taxon>Actinomycetes</taxon>
        <taxon>Micrococcales</taxon>
        <taxon>Micrococcaceae</taxon>
        <taxon>Arthrobacter</taxon>
    </lineage>
</organism>
<name>A0ABQ5MZF0_9MICC</name>
<feature type="transmembrane region" description="Helical" evidence="2">
    <location>
        <begin position="26"/>
        <end position="49"/>
    </location>
</feature>
<sequence>MQTSLMPEMSVNASAADFISEVVPQILLIAGTFVLVLGLAFTLACWLVVRRIRRSRKMRQSMRKGQLMMRVATGDASKRQLARMRMQLQRSSEATERSLAAASGQGRPVGELPAVALNLSRAEQALDAQLHLAEREPDPQLRKVLIPGLQKEVDQLCGLGAQLRQSVLETGHTVSTARLQQVGSHLAMELEALQTWNQSYRSRQRH</sequence>
<feature type="region of interest" description="Disordered" evidence="1">
    <location>
        <begin position="87"/>
        <end position="106"/>
    </location>
</feature>
<comment type="caution">
    <text evidence="3">The sequence shown here is derived from an EMBL/GenBank/DDBJ whole genome shotgun (WGS) entry which is preliminary data.</text>
</comment>
<reference evidence="3 4" key="1">
    <citation type="journal article" date="2023" name="Int. J. Syst. Evol. Microbiol.">
        <title>Arthrobacter mangrovi sp. nov., an actinobacterium isolated from the rhizosphere of a mangrove.</title>
        <authorList>
            <person name="Hamada M."/>
            <person name="Saitou S."/>
            <person name="Enomoto N."/>
            <person name="Nanri K."/>
            <person name="Hidaka K."/>
            <person name="Miura T."/>
            <person name="Tamura T."/>
        </authorList>
    </citation>
    <scope>NUCLEOTIDE SEQUENCE [LARGE SCALE GENOMIC DNA]</scope>
    <source>
        <strain evidence="3 4">NBRC 112813</strain>
    </source>
</reference>
<keyword evidence="4" id="KW-1185">Reference proteome</keyword>
<keyword evidence="2" id="KW-0812">Transmembrane</keyword>
<dbReference type="Proteomes" id="UP001209654">
    <property type="component" value="Unassembled WGS sequence"/>
</dbReference>